<dbReference type="GO" id="GO:0016616">
    <property type="term" value="F:oxidoreductase activity, acting on the CH-OH group of donors, NAD or NADP as acceptor"/>
    <property type="evidence" value="ECO:0007669"/>
    <property type="project" value="TreeGrafter"/>
</dbReference>
<dbReference type="PANTHER" id="PTHR10366:SF564">
    <property type="entry name" value="STEROL-4-ALPHA-CARBOXYLATE 3-DEHYDROGENASE, DECARBOXYLATING"/>
    <property type="match status" value="1"/>
</dbReference>
<evidence type="ECO:0000313" key="6">
    <source>
        <dbReference type="Proteomes" id="UP000054279"/>
    </source>
</evidence>
<dbReference type="AlphaFoldDB" id="A0A0C9T1B6"/>
<dbReference type="Gene3D" id="3.40.50.720">
    <property type="entry name" value="NAD(P)-binding Rossmann-like Domain"/>
    <property type="match status" value="2"/>
</dbReference>
<evidence type="ECO:0000313" key="5">
    <source>
        <dbReference type="EMBL" id="KIJ22553.1"/>
    </source>
</evidence>
<evidence type="ECO:0000256" key="3">
    <source>
        <dbReference type="SAM" id="SignalP"/>
    </source>
</evidence>
<name>A0A0C9T1B6_SPHS4</name>
<organism evidence="5 6">
    <name type="scientific">Sphaerobolus stellatus (strain SS14)</name>
    <dbReference type="NCBI Taxonomy" id="990650"/>
    <lineage>
        <taxon>Eukaryota</taxon>
        <taxon>Fungi</taxon>
        <taxon>Dikarya</taxon>
        <taxon>Basidiomycota</taxon>
        <taxon>Agaricomycotina</taxon>
        <taxon>Agaricomycetes</taxon>
        <taxon>Phallomycetidae</taxon>
        <taxon>Geastrales</taxon>
        <taxon>Sphaerobolaceae</taxon>
        <taxon>Sphaerobolus</taxon>
    </lineage>
</organism>
<gene>
    <name evidence="5" type="ORF">M422DRAFT_40027</name>
</gene>
<feature type="domain" description="NAD-dependent epimerase/dehydratase" evidence="4">
    <location>
        <begin position="12"/>
        <end position="145"/>
    </location>
</feature>
<proteinExistence type="inferred from homology"/>
<dbReference type="InterPro" id="IPR036291">
    <property type="entry name" value="NAD(P)-bd_dom_sf"/>
</dbReference>
<dbReference type="PANTHER" id="PTHR10366">
    <property type="entry name" value="NAD DEPENDENT EPIMERASE/DEHYDRATASE"/>
    <property type="match status" value="1"/>
</dbReference>
<dbReference type="OrthoDB" id="2735536at2759"/>
<dbReference type="SUPFAM" id="SSF51735">
    <property type="entry name" value="NAD(P)-binding Rossmann-fold domains"/>
    <property type="match status" value="1"/>
</dbReference>
<feature type="chain" id="PRO_5002203398" description="NAD-dependent epimerase/dehydratase domain-containing protein" evidence="3">
    <location>
        <begin position="19"/>
        <end position="318"/>
    </location>
</feature>
<evidence type="ECO:0000259" key="4">
    <source>
        <dbReference type="Pfam" id="PF01370"/>
    </source>
</evidence>
<keyword evidence="3" id="KW-0732">Signal</keyword>
<comment type="similarity">
    <text evidence="2">Belongs to the NAD(P)-dependent epimerase/dehydratase family. Dihydroflavonol-4-reductase subfamily.</text>
</comment>
<dbReference type="InterPro" id="IPR001509">
    <property type="entry name" value="Epimerase_deHydtase"/>
</dbReference>
<dbReference type="InterPro" id="IPR050425">
    <property type="entry name" value="NAD(P)_dehydrat-like"/>
</dbReference>
<dbReference type="Proteomes" id="UP000054279">
    <property type="component" value="Unassembled WGS sequence"/>
</dbReference>
<feature type="signal peptide" evidence="3">
    <location>
        <begin position="1"/>
        <end position="18"/>
    </location>
</feature>
<keyword evidence="6" id="KW-1185">Reference proteome</keyword>
<sequence>MNKISGQWLLFLVTGASGFAASWVVKENISRSYFVRGTVRSVPKGEYLKKLFGDQFEYVLVEDLAKEGIFDEAVKNVDAVVHMASPVTFDVQDPRELIRPAVGGTLSILRSILKHGLNVKRVVLTSSFGAIVPFPQPGDPQKRYDESSWNNAADLITIQPSFINGPIIHQVSSPPSLNESSATVLRFFKNIPLRSNKDLSNAAGGIVDVRDVAWAHVEAITDTKIASKDAQAALTEGKGRIALVAACFTWQDVVDALVDAGILLPESTPRGEKGAGKNAYHPVLVDSVRAKEELGMKFRSLTESFGDALKDFQQKGWL</sequence>
<evidence type="ECO:0000256" key="2">
    <source>
        <dbReference type="ARBA" id="ARBA00023445"/>
    </source>
</evidence>
<reference evidence="5 6" key="1">
    <citation type="submission" date="2014-06" db="EMBL/GenBank/DDBJ databases">
        <title>Evolutionary Origins and Diversification of the Mycorrhizal Mutualists.</title>
        <authorList>
            <consortium name="DOE Joint Genome Institute"/>
            <consortium name="Mycorrhizal Genomics Consortium"/>
            <person name="Kohler A."/>
            <person name="Kuo A."/>
            <person name="Nagy L.G."/>
            <person name="Floudas D."/>
            <person name="Copeland A."/>
            <person name="Barry K.W."/>
            <person name="Cichocki N."/>
            <person name="Veneault-Fourrey C."/>
            <person name="LaButti K."/>
            <person name="Lindquist E.A."/>
            <person name="Lipzen A."/>
            <person name="Lundell T."/>
            <person name="Morin E."/>
            <person name="Murat C."/>
            <person name="Riley R."/>
            <person name="Ohm R."/>
            <person name="Sun H."/>
            <person name="Tunlid A."/>
            <person name="Henrissat B."/>
            <person name="Grigoriev I.V."/>
            <person name="Hibbett D.S."/>
            <person name="Martin F."/>
        </authorList>
    </citation>
    <scope>NUCLEOTIDE SEQUENCE [LARGE SCALE GENOMIC DNA]</scope>
    <source>
        <strain evidence="5 6">SS14</strain>
    </source>
</reference>
<accession>A0A0C9T1B6</accession>
<dbReference type="Pfam" id="PF01370">
    <property type="entry name" value="Epimerase"/>
    <property type="match status" value="1"/>
</dbReference>
<dbReference type="EMBL" id="KN838113">
    <property type="protein sequence ID" value="KIJ22553.1"/>
    <property type="molecule type" value="Genomic_DNA"/>
</dbReference>
<keyword evidence="1" id="KW-0560">Oxidoreductase</keyword>
<protein>
    <recommendedName>
        <fullName evidence="4">NAD-dependent epimerase/dehydratase domain-containing protein</fullName>
    </recommendedName>
</protein>
<evidence type="ECO:0000256" key="1">
    <source>
        <dbReference type="ARBA" id="ARBA00023002"/>
    </source>
</evidence>
<dbReference type="HOGENOM" id="CLU_007383_9_2_1"/>